<evidence type="ECO:0000256" key="6">
    <source>
        <dbReference type="SAM" id="MobiDB-lite"/>
    </source>
</evidence>
<evidence type="ECO:0000256" key="3">
    <source>
        <dbReference type="ARBA" id="ARBA00022670"/>
    </source>
</evidence>
<keyword evidence="3" id="KW-0645">Protease</keyword>
<evidence type="ECO:0000256" key="1">
    <source>
        <dbReference type="ARBA" id="ARBA00006641"/>
    </source>
</evidence>
<sequence>MPPVLLCLEVDIGRNWWYIAASETRVESPVALGVALEVAWVLTAKMSSSGLWRPQRTCSATHARFGNSNILRSEASESCSREGADDGRRPGESGMGAADSTAISDKTSRHADRVTTTKPGSIPSSTPRLQQLHHPSHPDMIIITGFAPFGNLPDNPSRTCARMAVSLLNAEGIDAAFVEVPVEFDGAFPTVQNVVRDHKLGAGDGLICVGVAANRKSVSLETTARNIIDARIPDNAGKQPRNTKIAPDGPDTISTRLPIKAAIEQIKNAGIKVDFSDDAGEYVCNCLFYQIVNDADLKNHGVVTGFVHVPLEEAVKIDDQTNALIILAKEIEKEAHKKHRLPTDDQATNGKQVPLGA</sequence>
<feature type="region of interest" description="Disordered" evidence="6">
    <location>
        <begin position="74"/>
        <end position="133"/>
    </location>
</feature>
<dbReference type="GO" id="GO:0016920">
    <property type="term" value="F:pyroglutamyl-peptidase activity"/>
    <property type="evidence" value="ECO:0007669"/>
    <property type="project" value="InterPro"/>
</dbReference>
<dbReference type="eggNOG" id="KOG4755">
    <property type="taxonomic scope" value="Eukaryota"/>
</dbReference>
<dbReference type="CDD" id="cd00501">
    <property type="entry name" value="Peptidase_C15"/>
    <property type="match status" value="1"/>
</dbReference>
<feature type="compositionally biased region" description="Polar residues" evidence="6">
    <location>
        <begin position="116"/>
        <end position="129"/>
    </location>
</feature>
<dbReference type="Gene3D" id="3.40.630.20">
    <property type="entry name" value="Peptidase C15, pyroglutamyl peptidase I-like"/>
    <property type="match status" value="1"/>
</dbReference>
<dbReference type="AlphaFoldDB" id="K1WQA6"/>
<dbReference type="Pfam" id="PF01470">
    <property type="entry name" value="Peptidase_C15"/>
    <property type="match status" value="1"/>
</dbReference>
<dbReference type="SUPFAM" id="SSF53182">
    <property type="entry name" value="Pyrrolidone carboxyl peptidase (pyroglutamate aminopeptidase)"/>
    <property type="match status" value="1"/>
</dbReference>
<comment type="similarity">
    <text evidence="1">Belongs to the peptidase C15 family.</text>
</comment>
<keyword evidence="4" id="KW-0378">Hydrolase</keyword>
<dbReference type="PANTHER" id="PTHR23402">
    <property type="entry name" value="PROTEASE FAMILY C15 PYROGLUTAMYL-PEPTIDASE I-RELATED"/>
    <property type="match status" value="1"/>
</dbReference>
<keyword evidence="8" id="KW-1185">Reference proteome</keyword>
<keyword evidence="2" id="KW-0963">Cytoplasm</keyword>
<organism evidence="7 8">
    <name type="scientific">Trichosporon asahii var. asahii (strain CBS 8904)</name>
    <name type="common">Yeast</name>
    <dbReference type="NCBI Taxonomy" id="1220162"/>
    <lineage>
        <taxon>Eukaryota</taxon>
        <taxon>Fungi</taxon>
        <taxon>Dikarya</taxon>
        <taxon>Basidiomycota</taxon>
        <taxon>Agaricomycotina</taxon>
        <taxon>Tremellomycetes</taxon>
        <taxon>Trichosporonales</taxon>
        <taxon>Trichosporonaceae</taxon>
        <taxon>Trichosporon</taxon>
    </lineage>
</organism>
<feature type="compositionally biased region" description="Basic and acidic residues" evidence="6">
    <location>
        <begin position="106"/>
        <end position="115"/>
    </location>
</feature>
<dbReference type="InterPro" id="IPR016125">
    <property type="entry name" value="Peptidase_C15-like"/>
</dbReference>
<proteinExistence type="inferred from homology"/>
<evidence type="ECO:0000256" key="5">
    <source>
        <dbReference type="ARBA" id="ARBA00022807"/>
    </source>
</evidence>
<dbReference type="STRING" id="1220162.K1WQA6"/>
<name>K1WQA6_TRIAC</name>
<dbReference type="EMBL" id="AMBO01000261">
    <property type="protein sequence ID" value="EKD03224.1"/>
    <property type="molecule type" value="Genomic_DNA"/>
</dbReference>
<feature type="compositionally biased region" description="Basic and acidic residues" evidence="6">
    <location>
        <begin position="79"/>
        <end position="91"/>
    </location>
</feature>
<evidence type="ECO:0000256" key="4">
    <source>
        <dbReference type="ARBA" id="ARBA00022801"/>
    </source>
</evidence>
<accession>K1WQA6</accession>
<feature type="region of interest" description="Disordered" evidence="6">
    <location>
        <begin position="336"/>
        <end position="357"/>
    </location>
</feature>
<evidence type="ECO:0000256" key="2">
    <source>
        <dbReference type="ARBA" id="ARBA00022490"/>
    </source>
</evidence>
<evidence type="ECO:0000313" key="7">
    <source>
        <dbReference type="EMBL" id="EKD03224.1"/>
    </source>
</evidence>
<dbReference type="InterPro" id="IPR000816">
    <property type="entry name" value="Peptidase_C15"/>
</dbReference>
<protein>
    <submittedName>
        <fullName evidence="7">Pyroglutamyl-peptidase</fullName>
    </submittedName>
</protein>
<dbReference type="InParanoid" id="K1WQA6"/>
<dbReference type="PRINTS" id="PR00706">
    <property type="entry name" value="PYROGLUPTASE"/>
</dbReference>
<dbReference type="PANTHER" id="PTHR23402:SF1">
    <property type="entry name" value="PYROGLUTAMYL-PEPTIDASE I"/>
    <property type="match status" value="1"/>
</dbReference>
<dbReference type="HOGENOM" id="CLU_776559_0_0_1"/>
<dbReference type="InterPro" id="IPR036440">
    <property type="entry name" value="Peptidase_C15-like_sf"/>
</dbReference>
<comment type="caution">
    <text evidence="7">The sequence shown here is derived from an EMBL/GenBank/DDBJ whole genome shotgun (WGS) entry which is preliminary data.</text>
</comment>
<dbReference type="GO" id="GO:0006508">
    <property type="term" value="P:proteolysis"/>
    <property type="evidence" value="ECO:0007669"/>
    <property type="project" value="UniProtKB-KW"/>
</dbReference>
<dbReference type="GO" id="GO:0005829">
    <property type="term" value="C:cytosol"/>
    <property type="evidence" value="ECO:0007669"/>
    <property type="project" value="InterPro"/>
</dbReference>
<dbReference type="Proteomes" id="UP000006757">
    <property type="component" value="Unassembled WGS sequence"/>
</dbReference>
<dbReference type="OrthoDB" id="2595403at2759"/>
<gene>
    <name evidence="7" type="ORF">A1Q2_02445</name>
</gene>
<reference evidence="7 8" key="1">
    <citation type="journal article" date="2012" name="Eukaryot. Cell">
        <title>Genome sequence of the Trichosporon asahii environmental strain CBS 8904.</title>
        <authorList>
            <person name="Yang R.Y."/>
            <person name="Li H.T."/>
            <person name="Zhu H."/>
            <person name="Zhou G.P."/>
            <person name="Wang M."/>
            <person name="Wang L."/>
        </authorList>
    </citation>
    <scope>NUCLEOTIDE SEQUENCE [LARGE SCALE GENOMIC DNA]</scope>
    <source>
        <strain evidence="7 8">CBS 8904</strain>
    </source>
</reference>
<evidence type="ECO:0000313" key="8">
    <source>
        <dbReference type="Proteomes" id="UP000006757"/>
    </source>
</evidence>
<keyword evidence="5" id="KW-0788">Thiol protease</keyword>